<comment type="caution">
    <text evidence="1">The sequence shown here is derived from an EMBL/GenBank/DDBJ whole genome shotgun (WGS) entry which is preliminary data.</text>
</comment>
<gene>
    <name evidence="1" type="ORF">GCM10023081_44330</name>
</gene>
<evidence type="ECO:0000313" key="1">
    <source>
        <dbReference type="EMBL" id="GAA3703097.1"/>
    </source>
</evidence>
<dbReference type="Proteomes" id="UP001500752">
    <property type="component" value="Unassembled WGS sequence"/>
</dbReference>
<protein>
    <submittedName>
        <fullName evidence="1">Uncharacterized protein</fullName>
    </submittedName>
</protein>
<dbReference type="EMBL" id="BAABEO010000034">
    <property type="protein sequence ID" value="GAA3703097.1"/>
    <property type="molecule type" value="Genomic_DNA"/>
</dbReference>
<name>A0ABP7DFU5_9MICC</name>
<accession>A0ABP7DFU5</accession>
<evidence type="ECO:0000313" key="2">
    <source>
        <dbReference type="Proteomes" id="UP001500752"/>
    </source>
</evidence>
<keyword evidence="2" id="KW-1185">Reference proteome</keyword>
<reference evidence="2" key="1">
    <citation type="journal article" date="2019" name="Int. J. Syst. Evol. Microbiol.">
        <title>The Global Catalogue of Microorganisms (GCM) 10K type strain sequencing project: providing services to taxonomists for standard genome sequencing and annotation.</title>
        <authorList>
            <consortium name="The Broad Institute Genomics Platform"/>
            <consortium name="The Broad Institute Genome Sequencing Center for Infectious Disease"/>
            <person name="Wu L."/>
            <person name="Ma J."/>
        </authorList>
    </citation>
    <scope>NUCLEOTIDE SEQUENCE [LARGE SCALE GENOMIC DNA]</scope>
    <source>
        <strain evidence="2">JCM 30742</strain>
    </source>
</reference>
<sequence>MTITARERVLAERVSDLPEALLDCVPGVLPRDCMDPFSQTARTAPYRFNRGRTGGCAAGYLGSGSPCRVHPATGHQATRQNGCFCGSR</sequence>
<organism evidence="1 2">
    <name type="scientific">Arthrobacter ginkgonis</name>
    <dbReference type="NCBI Taxonomy" id="1630594"/>
    <lineage>
        <taxon>Bacteria</taxon>
        <taxon>Bacillati</taxon>
        <taxon>Actinomycetota</taxon>
        <taxon>Actinomycetes</taxon>
        <taxon>Micrococcales</taxon>
        <taxon>Micrococcaceae</taxon>
        <taxon>Arthrobacter</taxon>
    </lineage>
</organism>
<proteinExistence type="predicted"/>